<gene>
    <name evidence="2" type="ORF">OH76DRAFT_359131</name>
</gene>
<dbReference type="AlphaFoldDB" id="A0A371CJC5"/>
<dbReference type="EMBL" id="KZ857559">
    <property type="protein sequence ID" value="RDX40385.1"/>
    <property type="molecule type" value="Genomic_DNA"/>
</dbReference>
<organism evidence="2 3">
    <name type="scientific">Lentinus brumalis</name>
    <dbReference type="NCBI Taxonomy" id="2498619"/>
    <lineage>
        <taxon>Eukaryota</taxon>
        <taxon>Fungi</taxon>
        <taxon>Dikarya</taxon>
        <taxon>Basidiomycota</taxon>
        <taxon>Agaricomycotina</taxon>
        <taxon>Agaricomycetes</taxon>
        <taxon>Polyporales</taxon>
        <taxon>Polyporaceae</taxon>
        <taxon>Lentinus</taxon>
    </lineage>
</organism>
<evidence type="ECO:0000313" key="3">
    <source>
        <dbReference type="Proteomes" id="UP000256964"/>
    </source>
</evidence>
<evidence type="ECO:0000313" key="2">
    <source>
        <dbReference type="EMBL" id="RDX40385.1"/>
    </source>
</evidence>
<feature type="region of interest" description="Disordered" evidence="1">
    <location>
        <begin position="22"/>
        <end position="79"/>
    </location>
</feature>
<name>A0A371CJC5_9APHY</name>
<evidence type="ECO:0000256" key="1">
    <source>
        <dbReference type="SAM" id="MobiDB-lite"/>
    </source>
</evidence>
<proteinExistence type="predicted"/>
<dbReference type="Proteomes" id="UP000256964">
    <property type="component" value="Unassembled WGS sequence"/>
</dbReference>
<keyword evidence="3" id="KW-1185">Reference proteome</keyword>
<accession>A0A371CJC5</accession>
<reference evidence="2 3" key="1">
    <citation type="journal article" date="2018" name="Biotechnol. Biofuels">
        <title>Integrative visual omics of the white-rot fungus Polyporus brumalis exposes the biotechnological potential of its oxidative enzymes for delignifying raw plant biomass.</title>
        <authorList>
            <person name="Miyauchi S."/>
            <person name="Rancon A."/>
            <person name="Drula E."/>
            <person name="Hage H."/>
            <person name="Chaduli D."/>
            <person name="Favel A."/>
            <person name="Grisel S."/>
            <person name="Henrissat B."/>
            <person name="Herpoel-Gimbert I."/>
            <person name="Ruiz-Duenas F.J."/>
            <person name="Chevret D."/>
            <person name="Hainaut M."/>
            <person name="Lin J."/>
            <person name="Wang M."/>
            <person name="Pangilinan J."/>
            <person name="Lipzen A."/>
            <person name="Lesage-Meessen L."/>
            <person name="Navarro D."/>
            <person name="Riley R."/>
            <person name="Grigoriev I.V."/>
            <person name="Zhou S."/>
            <person name="Raouche S."/>
            <person name="Rosso M.N."/>
        </authorList>
    </citation>
    <scope>NUCLEOTIDE SEQUENCE [LARGE SCALE GENOMIC DNA]</scope>
    <source>
        <strain evidence="2 3">BRFM 1820</strain>
    </source>
</reference>
<feature type="compositionally biased region" description="Polar residues" evidence="1">
    <location>
        <begin position="26"/>
        <end position="42"/>
    </location>
</feature>
<protein>
    <submittedName>
        <fullName evidence="2">Uncharacterized protein</fullName>
    </submittedName>
</protein>
<sequence>MPYFPTVPSPPSRSFGFVTTHHAESKTSNTTTSPMKWSCTTPSRSHRTVSHVSVASPFRDSSSHKRRHPPCGTSQSNGITTDLITSRASPDSRIFSQPSRDVKHSRPWTCVMPCQLQDILAWLLSAVPLPALRSLYMEDMPALIGRALSYLDLPASTQIHLREQDPVRGNGDDDDELADRFGLHEMLPPVPQRLSSISRITHMELVFYTKSSTPWVAIKGRSGDGDEECLRADVFPQHFRPAVIADVFSGPEAPYIAHLTHLSIQHLCSNQSGRSWDVLLLAVPHLVSLDAQGLHVDEILLALEHASDPATARPACPALKSLRVGFEFGTDGVETQYLQGTRFVDAQSPLRARVAALAALLRRREERGAPRPTSLEFFDTYFINAWTKCWLRVRLNIGGPADTVPLVKTGAPPRPVVDQLLEPPRTLVDGRLVWGGYRSVPILVSTICLGRCLAD</sequence>